<dbReference type="InterPro" id="IPR013113">
    <property type="entry name" value="SIP_FAD-bd"/>
</dbReference>
<dbReference type="Pfam" id="PF04954">
    <property type="entry name" value="SIP"/>
    <property type="match status" value="1"/>
</dbReference>
<dbReference type="InterPro" id="IPR017927">
    <property type="entry name" value="FAD-bd_FR_type"/>
</dbReference>
<dbReference type="PANTHER" id="PTHR30157:SF0">
    <property type="entry name" value="NADPH-DEPENDENT FERRIC-CHELATE REDUCTASE"/>
    <property type="match status" value="1"/>
</dbReference>
<accession>A0ABP5FXE4</accession>
<proteinExistence type="predicted"/>
<gene>
    <name evidence="3" type="ORF">GCM10009839_37400</name>
</gene>
<evidence type="ECO:0000313" key="4">
    <source>
        <dbReference type="Proteomes" id="UP001500751"/>
    </source>
</evidence>
<evidence type="ECO:0000313" key="3">
    <source>
        <dbReference type="EMBL" id="GAA2033516.1"/>
    </source>
</evidence>
<dbReference type="EMBL" id="BAAAQN010000020">
    <property type="protein sequence ID" value="GAA2033516.1"/>
    <property type="molecule type" value="Genomic_DNA"/>
</dbReference>
<feature type="region of interest" description="Disordered" evidence="1">
    <location>
        <begin position="235"/>
        <end position="257"/>
    </location>
</feature>
<dbReference type="PROSITE" id="PS51384">
    <property type="entry name" value="FAD_FR"/>
    <property type="match status" value="1"/>
</dbReference>
<dbReference type="InterPro" id="IPR007037">
    <property type="entry name" value="SIP_rossman_dom"/>
</dbReference>
<sequence>MPQAQVQTEPDLGAQYRIVEAVVSRAVRISPSLMRITFGGEELRGLSSGGRDQSLTLFLPRPGEDTPLVPPEFDAEWYTRWRALPHDRRAIMRSYTVRSQDPVSHELDIDFVLHGVDGQASHPVGPAAAWAARAVPGDRVTLLGPALADNRSVAFLPPPDATRIILAADETALPAVGGILEWLPAGAKVQAWVEVPDVRDLQTIETAADVHIEWLVRQPGRRPGTAVVDAIRAAEPAPAEPASTEPPPAEPASTEPDPGLYVWIAGESTLVKTLRRHFVRDLGLHRSRVAFVGYWRLGASEEQLRVERETEG</sequence>
<reference evidence="4" key="1">
    <citation type="journal article" date="2019" name="Int. J. Syst. Evol. Microbiol.">
        <title>The Global Catalogue of Microorganisms (GCM) 10K type strain sequencing project: providing services to taxonomists for standard genome sequencing and annotation.</title>
        <authorList>
            <consortium name="The Broad Institute Genomics Platform"/>
            <consortium name="The Broad Institute Genome Sequencing Center for Infectious Disease"/>
            <person name="Wu L."/>
            <person name="Ma J."/>
        </authorList>
    </citation>
    <scope>NUCLEOTIDE SEQUENCE [LARGE SCALE GENOMIC DNA]</scope>
    <source>
        <strain evidence="4">JCM 16014</strain>
    </source>
</reference>
<dbReference type="Proteomes" id="UP001500751">
    <property type="component" value="Unassembled WGS sequence"/>
</dbReference>
<dbReference type="CDD" id="cd06193">
    <property type="entry name" value="siderophore_interacting"/>
    <property type="match status" value="1"/>
</dbReference>
<comment type="caution">
    <text evidence="3">The sequence shown here is derived from an EMBL/GenBank/DDBJ whole genome shotgun (WGS) entry which is preliminary data.</text>
</comment>
<name>A0ABP5FXE4_9ACTN</name>
<dbReference type="RefSeq" id="WP_344666904.1">
    <property type="nucleotide sequence ID" value="NZ_BAAAQN010000020.1"/>
</dbReference>
<organism evidence="3 4">
    <name type="scientific">Catenulispora yoronensis</name>
    <dbReference type="NCBI Taxonomy" id="450799"/>
    <lineage>
        <taxon>Bacteria</taxon>
        <taxon>Bacillati</taxon>
        <taxon>Actinomycetota</taxon>
        <taxon>Actinomycetes</taxon>
        <taxon>Catenulisporales</taxon>
        <taxon>Catenulisporaceae</taxon>
        <taxon>Catenulispora</taxon>
    </lineage>
</organism>
<dbReference type="Gene3D" id="2.40.30.10">
    <property type="entry name" value="Translation factors"/>
    <property type="match status" value="1"/>
</dbReference>
<feature type="domain" description="FAD-binding FR-type" evidence="2">
    <location>
        <begin position="16"/>
        <end position="152"/>
    </location>
</feature>
<dbReference type="Pfam" id="PF08021">
    <property type="entry name" value="FAD_binding_9"/>
    <property type="match status" value="1"/>
</dbReference>
<keyword evidence="4" id="KW-1185">Reference proteome</keyword>
<dbReference type="InterPro" id="IPR017938">
    <property type="entry name" value="Riboflavin_synthase-like_b-brl"/>
</dbReference>
<dbReference type="PANTHER" id="PTHR30157">
    <property type="entry name" value="FERRIC REDUCTASE, NADPH-DEPENDENT"/>
    <property type="match status" value="1"/>
</dbReference>
<dbReference type="InterPro" id="IPR039261">
    <property type="entry name" value="FNR_nucleotide-bd"/>
</dbReference>
<dbReference type="SUPFAM" id="SSF63380">
    <property type="entry name" value="Riboflavin synthase domain-like"/>
    <property type="match status" value="1"/>
</dbReference>
<dbReference type="Gene3D" id="3.40.50.80">
    <property type="entry name" value="Nucleotide-binding domain of ferredoxin-NADP reductase (FNR) module"/>
    <property type="match status" value="1"/>
</dbReference>
<evidence type="ECO:0000256" key="1">
    <source>
        <dbReference type="SAM" id="MobiDB-lite"/>
    </source>
</evidence>
<evidence type="ECO:0000259" key="2">
    <source>
        <dbReference type="PROSITE" id="PS51384"/>
    </source>
</evidence>
<protein>
    <submittedName>
        <fullName evidence="3">Siderophore-interacting protein</fullName>
    </submittedName>
</protein>
<dbReference type="InterPro" id="IPR039374">
    <property type="entry name" value="SIP_fam"/>
</dbReference>